<dbReference type="PANTHER" id="PTHR36057">
    <property type="match status" value="1"/>
</dbReference>
<name>A0A5C6LLH3_9BACT</name>
<comment type="caution">
    <text evidence="2">The sequence shown here is derived from an EMBL/GenBank/DDBJ whole genome shotgun (WGS) entry which is preliminary data.</text>
</comment>
<reference evidence="2 3" key="1">
    <citation type="submission" date="2019-08" db="EMBL/GenBank/DDBJ databases">
        <title>Whole genome sequencing of chitin degrading bacteria Chitinophaga pinensis YS16.</title>
        <authorList>
            <person name="Singh R.P."/>
            <person name="Manchanda G."/>
            <person name="Maurya I.K."/>
            <person name="Joshi N.K."/>
            <person name="Srivastava A.K."/>
        </authorList>
    </citation>
    <scope>NUCLEOTIDE SEQUENCE [LARGE SCALE GENOMIC DNA]</scope>
    <source>
        <strain evidence="2 3">YS-16</strain>
    </source>
</reference>
<evidence type="ECO:0000256" key="1">
    <source>
        <dbReference type="SAM" id="Phobius"/>
    </source>
</evidence>
<dbReference type="EMBL" id="VOHS01000034">
    <property type="protein sequence ID" value="TWV96307.1"/>
    <property type="molecule type" value="Genomic_DNA"/>
</dbReference>
<dbReference type="RefSeq" id="WP_146307344.1">
    <property type="nucleotide sequence ID" value="NZ_VOHS01000034.1"/>
</dbReference>
<organism evidence="2 3">
    <name type="scientific">Chitinophaga pinensis</name>
    <dbReference type="NCBI Taxonomy" id="79329"/>
    <lineage>
        <taxon>Bacteria</taxon>
        <taxon>Pseudomonadati</taxon>
        <taxon>Bacteroidota</taxon>
        <taxon>Chitinophagia</taxon>
        <taxon>Chitinophagales</taxon>
        <taxon>Chitinophagaceae</taxon>
        <taxon>Chitinophaga</taxon>
    </lineage>
</organism>
<evidence type="ECO:0000313" key="3">
    <source>
        <dbReference type="Proteomes" id="UP000318815"/>
    </source>
</evidence>
<dbReference type="PANTHER" id="PTHR36057:SF1">
    <property type="entry name" value="LIPOPROTEIN LIPID ATTACHMENT SITE-LIKE PROTEIN, PUTATIVE (DUF1223)-RELATED"/>
    <property type="match status" value="1"/>
</dbReference>
<sequence>MRLVSVFFISAGLIGMFIAMVAFSNLRNEKVIRHLQTTTDSKGFAVVELFTSEGCSSCPPADELMGKIEKGNKNERIYILAYHVDYWDRQGWKDKFSDHAYSQRQEAYANWLSLSGVYTPQLVVNGANEYIGSDEHSVVGGIADALNQQSATTLTLHSVKEDGKLIISHEETAVKKNTKLVLALVQKNGQSNVRAGENAGRQLSHVQIVRALKEVPAGNNKEVTLELPADFDTKGWELIGFLQNSSNGHITAATKVDFQTNN</sequence>
<gene>
    <name evidence="2" type="ORF">FEF09_23355</name>
</gene>
<dbReference type="Pfam" id="PF06764">
    <property type="entry name" value="DUF1223"/>
    <property type="match status" value="1"/>
</dbReference>
<dbReference type="InterPro" id="IPR036249">
    <property type="entry name" value="Thioredoxin-like_sf"/>
</dbReference>
<dbReference type="Proteomes" id="UP000318815">
    <property type="component" value="Unassembled WGS sequence"/>
</dbReference>
<dbReference type="SUPFAM" id="SSF52833">
    <property type="entry name" value="Thioredoxin-like"/>
    <property type="match status" value="1"/>
</dbReference>
<keyword evidence="1" id="KW-0472">Membrane</keyword>
<keyword evidence="3" id="KW-1185">Reference proteome</keyword>
<dbReference type="InterPro" id="IPR010634">
    <property type="entry name" value="DUF1223"/>
</dbReference>
<dbReference type="OrthoDB" id="9808254at2"/>
<accession>A0A5C6LLH3</accession>
<dbReference type="AlphaFoldDB" id="A0A5C6LLH3"/>
<protein>
    <submittedName>
        <fullName evidence="2">DUF1223 domain-containing protein</fullName>
    </submittedName>
</protein>
<evidence type="ECO:0000313" key="2">
    <source>
        <dbReference type="EMBL" id="TWV96307.1"/>
    </source>
</evidence>
<feature type="transmembrane region" description="Helical" evidence="1">
    <location>
        <begin position="6"/>
        <end position="26"/>
    </location>
</feature>
<proteinExistence type="predicted"/>
<keyword evidence="1" id="KW-1133">Transmembrane helix</keyword>
<keyword evidence="1" id="KW-0812">Transmembrane</keyword>